<reference evidence="8 9" key="1">
    <citation type="journal article" date="2007" name="Nature">
        <title>The medaka draft genome and insights into vertebrate genome evolution.</title>
        <authorList>
            <person name="Kasahara M."/>
            <person name="Naruse K."/>
            <person name="Sasaki S."/>
            <person name="Nakatani Y."/>
            <person name="Qu W."/>
            <person name="Ahsan B."/>
            <person name="Yamada T."/>
            <person name="Nagayasu Y."/>
            <person name="Doi K."/>
            <person name="Kasai Y."/>
            <person name="Jindo T."/>
            <person name="Kobayashi D."/>
            <person name="Shimada A."/>
            <person name="Toyoda A."/>
            <person name="Kuroki Y."/>
            <person name="Fujiyama A."/>
            <person name="Sasaki T."/>
            <person name="Shimizu A."/>
            <person name="Asakawa S."/>
            <person name="Shimizu N."/>
            <person name="Hashimoto S."/>
            <person name="Yang J."/>
            <person name="Lee Y."/>
            <person name="Matsushima K."/>
            <person name="Sugano S."/>
            <person name="Sakaizumi M."/>
            <person name="Narita T."/>
            <person name="Ohishi K."/>
            <person name="Haga S."/>
            <person name="Ohta F."/>
            <person name="Nomoto H."/>
            <person name="Nogata K."/>
            <person name="Morishita T."/>
            <person name="Endo T."/>
            <person name="Shin-I T."/>
            <person name="Takeda H."/>
            <person name="Morishita S."/>
            <person name="Kohara Y."/>
        </authorList>
    </citation>
    <scope>NUCLEOTIDE SEQUENCE [LARGE SCALE GENOMIC DNA]</scope>
    <source>
        <strain evidence="8 9">Hd-rR</strain>
    </source>
</reference>
<dbReference type="PROSITE" id="PS01186">
    <property type="entry name" value="EGF_2"/>
    <property type="match status" value="2"/>
</dbReference>
<dbReference type="Pfam" id="PF07974">
    <property type="entry name" value="EGF_2"/>
    <property type="match status" value="2"/>
</dbReference>
<dbReference type="Pfam" id="PF00008">
    <property type="entry name" value="EGF"/>
    <property type="match status" value="1"/>
</dbReference>
<reference evidence="8" key="2">
    <citation type="submission" date="2025-08" db="UniProtKB">
        <authorList>
            <consortium name="Ensembl"/>
        </authorList>
    </citation>
    <scope>IDENTIFICATION</scope>
    <source>
        <strain evidence="8">Hd-rR</strain>
    </source>
</reference>
<evidence type="ECO:0000313" key="9">
    <source>
        <dbReference type="Proteomes" id="UP000001038"/>
    </source>
</evidence>
<dbReference type="InterPro" id="IPR013111">
    <property type="entry name" value="EGF_extracell"/>
</dbReference>
<feature type="disulfide bond" evidence="5">
    <location>
        <begin position="635"/>
        <end position="644"/>
    </location>
</feature>
<dbReference type="GeneTree" id="ENSGT00940000160835"/>
<feature type="disulfide bond" evidence="5">
    <location>
        <begin position="755"/>
        <end position="765"/>
    </location>
</feature>
<protein>
    <submittedName>
        <fullName evidence="8">Uncharacterized protein</fullName>
    </submittedName>
</protein>
<comment type="caution">
    <text evidence="5">Lacks conserved residue(s) required for the propagation of feature annotation.</text>
</comment>
<feature type="domain" description="EGF-like" evidence="6">
    <location>
        <begin position="606"/>
        <end position="645"/>
    </location>
</feature>
<sequence>MSLSVRAPSVDFGKTQGLCGTFDHNGNNDFQGSDGTIYGPDDLHRFIEDWRIAPGESLFDKTPPGTIQEFRRPFCQCQRDHGVSQHASRETTDPHSDCVAFDNVDYTSVFPSLDTTVEYIRSPEEDENILNMSAFGVHPQPLWLHSQSNQNDNRDLELAGEFREDFLLSVDKPKQRDSLDIRPIFGLTQVDLESFAYFFPEDHQVEPRPLPQPQWPTPSGTTSSKALELCHMALANCTVGTVCKELLGRNLDEAVALCMIDLQLKDDLSWDDALQPYLENECERRLFQNRTYRSTDLINSLSAPVEVIMALRCPNFCNGNGECTEWGCKCYPNYSNHDCSLAINEPTQLTDLEYGGLCDFRVFDCRSVRVFGLGFIDSPNLSCYATQLKYINNVWLPGDKQRTKATFVSANVVDCAVPSLSNTAVNTEELMDDKPYARWDIEVSNDGSHFSQSKVLTIFDGVCQVCEASRSGLCKLKEGTCSIDGMCFAAGEANPSSPCLFCDPNSSKFTWSLNHVNQPPSFHRPQGSLRTFAGENFIFQFAASDPEGSELLFQLKEGPKGAVLSPAGLLIWRVPLLVEGFGTRRTFRFTLSDECNAQSSFPVEVTVVPCGCLNGGTCVTDVNFPAGSGKYLCICPEGRNGSTCLEDVNECERNPCFPGVQCFNSFGSYSCGLCPKGMLGNGTTCNGKMTQIQTSLIATISRTCVLLLNLLDIHKQFCSQGICRHACGRNMECAAPNTCRCKSGYTGSNCQTAICDPECVNGGVCIAPDVCQCPRGFQGETCQEALCRLPCENGGSCVGMQTCSCQYGFVGSHCETMVCSRHCHNGGRCVSPDECLCRPGWTGPTCKTALTASPPAALCSPVCLNGGLCVRPNICECPRGFYGAQCQNGKSGISGFLEKQNVTKHKWLKVSFSFSCLQSTV</sequence>
<name>H2L335_ORYLA</name>
<dbReference type="Gene3D" id="2.60.120.260">
    <property type="entry name" value="Galactose-binding domain-like"/>
    <property type="match status" value="1"/>
</dbReference>
<accession>H2L335</accession>
<evidence type="ECO:0000256" key="1">
    <source>
        <dbReference type="ARBA" id="ARBA00022536"/>
    </source>
</evidence>
<dbReference type="InterPro" id="IPR058727">
    <property type="entry name" value="Helical_Vwde"/>
</dbReference>
<feature type="disulfide bond" evidence="5">
    <location>
        <begin position="877"/>
        <end position="886"/>
    </location>
</feature>
<reference evidence="8" key="3">
    <citation type="submission" date="2025-09" db="UniProtKB">
        <authorList>
            <consortium name="Ensembl"/>
        </authorList>
    </citation>
    <scope>IDENTIFICATION</scope>
    <source>
        <strain evidence="8">Hd-rR</strain>
    </source>
</reference>
<feature type="domain" description="VWFD" evidence="7">
    <location>
        <begin position="1"/>
        <end position="58"/>
    </location>
</feature>
<feature type="domain" description="EGF-like" evidence="6">
    <location>
        <begin position="855"/>
        <end position="887"/>
    </location>
</feature>
<keyword evidence="1 5" id="KW-0245">EGF-like domain</keyword>
<feature type="domain" description="EGF-like" evidence="6">
    <location>
        <begin position="647"/>
        <end position="686"/>
    </location>
</feature>
<feature type="disulfide bond" evidence="5">
    <location>
        <begin position="773"/>
        <end position="782"/>
    </location>
</feature>
<dbReference type="PROSITE" id="PS01187">
    <property type="entry name" value="EGF_CA"/>
    <property type="match status" value="1"/>
</dbReference>
<dbReference type="InParanoid" id="H2L335"/>
<keyword evidence="4 5" id="KW-1015">Disulfide bond</keyword>
<dbReference type="InterPro" id="IPR050969">
    <property type="entry name" value="Dev_Signal_Modulators"/>
</dbReference>
<dbReference type="Bgee" id="ENSORLG00000000115">
    <property type="expression patterns" value="Expressed in embryo and 4 other cell types or tissues"/>
</dbReference>
<dbReference type="Gene3D" id="2.10.25.10">
    <property type="entry name" value="Laminin"/>
    <property type="match status" value="5"/>
</dbReference>
<organism evidence="8 9">
    <name type="scientific">Oryzias latipes</name>
    <name type="common">Japanese rice fish</name>
    <name type="synonym">Japanese killifish</name>
    <dbReference type="NCBI Taxonomy" id="8090"/>
    <lineage>
        <taxon>Eukaryota</taxon>
        <taxon>Metazoa</taxon>
        <taxon>Chordata</taxon>
        <taxon>Craniata</taxon>
        <taxon>Vertebrata</taxon>
        <taxon>Euteleostomi</taxon>
        <taxon>Actinopterygii</taxon>
        <taxon>Neopterygii</taxon>
        <taxon>Teleostei</taxon>
        <taxon>Neoteleostei</taxon>
        <taxon>Acanthomorphata</taxon>
        <taxon>Ovalentaria</taxon>
        <taxon>Atherinomorphae</taxon>
        <taxon>Beloniformes</taxon>
        <taxon>Adrianichthyidae</taxon>
        <taxon>Oryziinae</taxon>
        <taxon>Oryzias</taxon>
    </lineage>
</organism>
<dbReference type="SMART" id="SM00179">
    <property type="entry name" value="EGF_CA"/>
    <property type="match status" value="1"/>
</dbReference>
<dbReference type="PROSITE" id="PS51233">
    <property type="entry name" value="VWFD"/>
    <property type="match status" value="1"/>
</dbReference>
<keyword evidence="3" id="KW-0175">Coiled coil</keyword>
<feature type="disulfide bond" evidence="5">
    <location>
        <begin position="819"/>
        <end position="829"/>
    </location>
</feature>
<dbReference type="PROSITE" id="PS50026">
    <property type="entry name" value="EGF_3"/>
    <property type="match status" value="5"/>
</dbReference>
<dbReference type="PANTHER" id="PTHR14949">
    <property type="entry name" value="EGF-LIKE-DOMAIN, MULTIPLE 7, 8"/>
    <property type="match status" value="1"/>
</dbReference>
<dbReference type="InterPro" id="IPR001846">
    <property type="entry name" value="VWF_type-D"/>
</dbReference>
<evidence type="ECO:0000256" key="3">
    <source>
        <dbReference type="ARBA" id="ARBA00023054"/>
    </source>
</evidence>
<evidence type="ECO:0000259" key="7">
    <source>
        <dbReference type="PROSITE" id="PS51233"/>
    </source>
</evidence>
<evidence type="ECO:0000259" key="6">
    <source>
        <dbReference type="PROSITE" id="PS50026"/>
    </source>
</evidence>
<dbReference type="Pfam" id="PF00094">
    <property type="entry name" value="VWD"/>
    <property type="match status" value="1"/>
</dbReference>
<proteinExistence type="predicted"/>
<feature type="disulfide bond" evidence="5">
    <location>
        <begin position="859"/>
        <end position="869"/>
    </location>
</feature>
<feature type="domain" description="EGF-like" evidence="6">
    <location>
        <begin position="815"/>
        <end position="847"/>
    </location>
</feature>
<dbReference type="SUPFAM" id="SSF57196">
    <property type="entry name" value="EGF/Laminin"/>
    <property type="match status" value="2"/>
</dbReference>
<evidence type="ECO:0000313" key="8">
    <source>
        <dbReference type="Ensembl" id="ENSORLP00000000142.2"/>
    </source>
</evidence>
<dbReference type="PROSITE" id="PS00022">
    <property type="entry name" value="EGF_1"/>
    <property type="match status" value="3"/>
</dbReference>
<evidence type="ECO:0000256" key="4">
    <source>
        <dbReference type="ARBA" id="ARBA00023157"/>
    </source>
</evidence>
<keyword evidence="9" id="KW-1185">Reference proteome</keyword>
<dbReference type="HOGENOM" id="CLU_002130_1_0_1"/>
<dbReference type="GO" id="GO:0005112">
    <property type="term" value="F:Notch binding"/>
    <property type="evidence" value="ECO:0000318"/>
    <property type="project" value="GO_Central"/>
</dbReference>
<feature type="disulfide bond" evidence="5">
    <location>
        <begin position="837"/>
        <end position="846"/>
    </location>
</feature>
<dbReference type="GO" id="GO:0005509">
    <property type="term" value="F:calcium ion binding"/>
    <property type="evidence" value="ECO:0007669"/>
    <property type="project" value="InterPro"/>
</dbReference>
<feature type="domain" description="EGF-like" evidence="6">
    <location>
        <begin position="751"/>
        <end position="783"/>
    </location>
</feature>
<dbReference type="CDD" id="cd00054">
    <property type="entry name" value="EGF_CA"/>
    <property type="match status" value="1"/>
</dbReference>
<dbReference type="STRING" id="8090.ENSORLP00000000142"/>
<dbReference type="PANTHER" id="PTHR14949:SF52">
    <property type="entry name" value="VON WILLEBRAND FACTOR D AND EGF DOMAIN-CONTAINING PROTEIN"/>
    <property type="match status" value="1"/>
</dbReference>
<dbReference type="InterPro" id="IPR018097">
    <property type="entry name" value="EGF_Ca-bd_CS"/>
</dbReference>
<dbReference type="SMART" id="SM00181">
    <property type="entry name" value="EGF"/>
    <property type="match status" value="7"/>
</dbReference>
<evidence type="ECO:0000256" key="5">
    <source>
        <dbReference type="PROSITE-ProRule" id="PRU00076"/>
    </source>
</evidence>
<dbReference type="AlphaFoldDB" id="H2L335"/>
<keyword evidence="2" id="KW-0732">Signal</keyword>
<dbReference type="eggNOG" id="KOG1217">
    <property type="taxonomic scope" value="Eukaryota"/>
</dbReference>
<dbReference type="InterPro" id="IPR001881">
    <property type="entry name" value="EGF-like_Ca-bd_dom"/>
</dbReference>
<dbReference type="Pfam" id="PF26129">
    <property type="entry name" value="Vwde"/>
    <property type="match status" value="1"/>
</dbReference>
<dbReference type="Ensembl" id="ENSORLT00000000142.2">
    <property type="protein sequence ID" value="ENSORLP00000000142.2"/>
    <property type="gene ID" value="ENSORLG00000000115.2"/>
</dbReference>
<dbReference type="InterPro" id="IPR000742">
    <property type="entry name" value="EGF"/>
</dbReference>
<dbReference type="Proteomes" id="UP000001038">
    <property type="component" value="Chromosome 2"/>
</dbReference>
<evidence type="ECO:0000256" key="2">
    <source>
        <dbReference type="ARBA" id="ARBA00022729"/>
    </source>
</evidence>